<feature type="domain" description="Orc1-like AAA ATPase" evidence="1">
    <location>
        <begin position="414"/>
        <end position="564"/>
    </location>
</feature>
<dbReference type="RefSeq" id="WP_260709504.1">
    <property type="nucleotide sequence ID" value="NZ_CP073767.1"/>
</dbReference>
<dbReference type="InterPro" id="IPR027417">
    <property type="entry name" value="P-loop_NTPase"/>
</dbReference>
<dbReference type="Pfam" id="PF13191">
    <property type="entry name" value="AAA_16"/>
    <property type="match status" value="1"/>
</dbReference>
<accession>A0A9Q9IE53</accession>
<organism evidence="2 3">
    <name type="scientific">Dactylosporangium aurantiacum</name>
    <dbReference type="NCBI Taxonomy" id="35754"/>
    <lineage>
        <taxon>Bacteria</taxon>
        <taxon>Bacillati</taxon>
        <taxon>Actinomycetota</taxon>
        <taxon>Actinomycetes</taxon>
        <taxon>Micromonosporales</taxon>
        <taxon>Micromonosporaceae</taxon>
        <taxon>Dactylosporangium</taxon>
    </lineage>
</organism>
<keyword evidence="3" id="KW-1185">Reference proteome</keyword>
<gene>
    <name evidence="2" type="ORF">Daura_32960</name>
</gene>
<dbReference type="EMBL" id="CP073767">
    <property type="protein sequence ID" value="UWZ51538.1"/>
    <property type="molecule type" value="Genomic_DNA"/>
</dbReference>
<name>A0A9Q9IE53_9ACTN</name>
<dbReference type="Proteomes" id="UP001058003">
    <property type="component" value="Chromosome"/>
</dbReference>
<dbReference type="InterPro" id="IPR041664">
    <property type="entry name" value="AAA_16"/>
</dbReference>
<dbReference type="Gene3D" id="1.25.40.10">
    <property type="entry name" value="Tetratricopeptide repeat domain"/>
    <property type="match status" value="1"/>
</dbReference>
<dbReference type="Gene3D" id="3.40.50.300">
    <property type="entry name" value="P-loop containing nucleotide triphosphate hydrolases"/>
    <property type="match status" value="1"/>
</dbReference>
<evidence type="ECO:0000259" key="1">
    <source>
        <dbReference type="Pfam" id="PF13191"/>
    </source>
</evidence>
<protein>
    <submittedName>
        <fullName evidence="2">CHAT domain-containing protein</fullName>
    </submittedName>
</protein>
<dbReference type="KEGG" id="daur:Daura_32960"/>
<dbReference type="SUPFAM" id="SSF52540">
    <property type="entry name" value="P-loop containing nucleoside triphosphate hydrolases"/>
    <property type="match status" value="1"/>
</dbReference>
<sequence>MGLVLRAVDVVRGSRWRWLLTDERTGAALADHPVDFDTLAGDREAEAFRDLYRFLRWNAVPDRRVESEAVLVDRLGQWIGERILGRAVGAAIAAAAPVTVRVQVPDAVGFLLYAPLELAHVGGVPLARRGDVSLVFDIGVPSAPEVAPVGRLRMLAVFSLPTQSSALALRRERYELAKQMRALAARARRMIELEVLQYGVTRQVLGERMTAGGGPDVLHLSGHGGSGVILLEAEDGSADTVDAGDLVRLLRPARGRLRLAVLSACQSAAATTAETLRWLQLDDAADAAQEVADAELTAADEPETVTGLARLVADQVGCAVVAMRYPVVDDFAIALTSALYEGLFRLDLPVDAALRRAVPVAAGDEPSPSRPALSIATPTLFGPAAGLLLTPPRGRPLMDPAAARMAAFLPEPERFVGRTAVMIRASRALASGSGQGGVLLHGMAGAGKTACALELAYRHQDRFDQPVWWQAPLRDEEWPTALTSLALALEAQLGDRGFTMVDKIGTADRLRQFLPRLRAVLRDNGLLIVLDNLETLLTADGGWRDPRWADLVAALVGHGGESRVVLTSRTRPAGLPAGVLVEAVHALSRDEGVLLARELPNLRRLLHAEPGPERATAIETDRARVRRVLHLVQGHPKLLELADRAAADDATLTRHLDAVEHATSGDQTLTAFFADGESALDDAGFMQALTGWTTTAMHTLPDAPRLLLQLLAGTEDDDRLSAVTESVWPQLCRQLELADPVPAVADTLAPLLTAALVEQETIGDIDGDGEPLRRLRLHPGVAEAVRAATPTDVRTAIDTELAAFWTGVIGAWRREGGEHTQTVVRAGLAAAPYLIRLTAWDTAAWAVEQALMRDDTDGVAQAAAAHLHRIAAATSKPNILGTLANAVMRVDVVEGERLLGAALNQAITAGDHRLAAAIATDLVNLFRGSGRLGEALDMADQAAEHSRQAGLGRWTQLTNQVQRLQIVYLLGQSDQVLTEVRRLITETDQLPPQRDAADTVDPFTVREGLLNLGVHAARALNHWQEALDLNTRTVASLRARSAGEHAIAFAMFGDYLSLIRLGRLEDAERLLLFCQQVYEQQQDISALAKTVGARADLAHKRGHHDEAIALAHAALRLTYIRPDPDDIAASHNNLALYLREAGTDPAGQLAHRLAAAIIRQLTGQSRQLATTLRALASRLRDLPDTVVPRTIADLAATVEQVEGVRFSDLVTTLAGEPGTTQQALDTVLHAAHDLPVEEVYDLQSHLNGWEPTLAVLVAAVRGDQDAARALDEVLTEIAGSQDWADLAAVLRRILDGDRDPDTLLTGLDPIDTAIVTRALDAVTGRITLQPGPTPNTDPATQEPWPAIIAAVAAAADGDHAAAADVNPLLDDLAGRDEWAALAAILRRIIAGERDPDALQAGLDPTDTAIAAAVLAQLANLTRGTDGNQDSP</sequence>
<reference evidence="2" key="1">
    <citation type="submission" date="2021-04" db="EMBL/GenBank/DDBJ databases">
        <title>Dactylosporangium aurantiacum NRRL B-8018 full assembly.</title>
        <authorList>
            <person name="Hartkoorn R.C."/>
            <person name="Beaudoing E."/>
            <person name="Hot D."/>
        </authorList>
    </citation>
    <scope>NUCLEOTIDE SEQUENCE</scope>
    <source>
        <strain evidence="2">NRRL B-8018</strain>
    </source>
</reference>
<dbReference type="InterPro" id="IPR011990">
    <property type="entry name" value="TPR-like_helical_dom_sf"/>
</dbReference>
<dbReference type="SUPFAM" id="SSF48452">
    <property type="entry name" value="TPR-like"/>
    <property type="match status" value="1"/>
</dbReference>
<evidence type="ECO:0000313" key="2">
    <source>
        <dbReference type="EMBL" id="UWZ51538.1"/>
    </source>
</evidence>
<proteinExistence type="predicted"/>
<evidence type="ECO:0000313" key="3">
    <source>
        <dbReference type="Proteomes" id="UP001058003"/>
    </source>
</evidence>